<evidence type="ECO:0000256" key="6">
    <source>
        <dbReference type="ARBA" id="ARBA00022729"/>
    </source>
</evidence>
<dbReference type="CDD" id="cd13910">
    <property type="entry name" value="CuRO_3_MCO_like_4"/>
    <property type="match status" value="1"/>
</dbReference>
<dbReference type="CDD" id="cd04206">
    <property type="entry name" value="CuRO_1_LCC_like"/>
    <property type="match status" value="1"/>
</dbReference>
<dbReference type="PROSITE" id="PS00080">
    <property type="entry name" value="MULTICOPPER_OXIDASE2"/>
    <property type="match status" value="1"/>
</dbReference>
<evidence type="ECO:0000256" key="9">
    <source>
        <dbReference type="ARBA" id="ARBA00023180"/>
    </source>
</evidence>
<proteinExistence type="inferred from homology"/>
<dbReference type="GO" id="GO:0009986">
    <property type="term" value="C:cell surface"/>
    <property type="evidence" value="ECO:0007669"/>
    <property type="project" value="UniProtKB-SubCell"/>
</dbReference>
<dbReference type="PROSITE" id="PS00079">
    <property type="entry name" value="MULTICOPPER_OXIDASE1"/>
    <property type="match status" value="1"/>
</dbReference>
<dbReference type="AlphaFoldDB" id="A0A0A1V5V8"/>
<evidence type="ECO:0000256" key="1">
    <source>
        <dbReference type="ARBA" id="ARBA00004241"/>
    </source>
</evidence>
<dbReference type="InterPro" id="IPR033138">
    <property type="entry name" value="Cu_oxidase_CS"/>
</dbReference>
<dbReference type="Gene3D" id="2.60.40.420">
    <property type="entry name" value="Cupredoxins - blue copper proteins"/>
    <property type="match status" value="3"/>
</dbReference>
<dbReference type="InterPro" id="IPR001117">
    <property type="entry name" value="Cu-oxidase_2nd"/>
</dbReference>
<evidence type="ECO:0000256" key="3">
    <source>
        <dbReference type="ARBA" id="ARBA00010609"/>
    </source>
</evidence>
<dbReference type="HOGENOM" id="CLU_006504_7_2_1"/>
<dbReference type="EMBL" id="JELW01000002">
    <property type="protein sequence ID" value="EXV04943.1"/>
    <property type="molecule type" value="Genomic_DNA"/>
</dbReference>
<keyword evidence="12" id="KW-0812">Transmembrane</keyword>
<feature type="domain" description="Plastocyanin-like" evidence="13">
    <location>
        <begin position="229"/>
        <end position="360"/>
    </location>
</feature>
<keyword evidence="5" id="KW-0479">Metal-binding</keyword>
<name>A0A0A1V5V8_9HYPO</name>
<dbReference type="PANTHER" id="PTHR11709:SF394">
    <property type="entry name" value="FI03373P-RELATED"/>
    <property type="match status" value="1"/>
</dbReference>
<evidence type="ECO:0000259" key="15">
    <source>
        <dbReference type="Pfam" id="PF07732"/>
    </source>
</evidence>
<evidence type="ECO:0000313" key="17">
    <source>
        <dbReference type="Proteomes" id="UP000030151"/>
    </source>
</evidence>
<sequence length="627" mass="69987">MVNIAPRSPWRVLTGISLTVFTFTGLTLFFVIVLKHLDVDFLTNSQRLAATSHGTDGNLSHYGEPEDDSFALHPEQHVFRAPHTIRLGWNITREARRPDGVLKDVYLINGQFPGPTIEARSGDTIEVTVANGIAHDTHDGIAVHWHGLLMKGFNDMDGVVGVTQCSISSGQSYTYKFDIHKEQHGTFWYHAHSAVKRADGLYGGLVVHKPADSRAVQSDASLYGYESEKMLLIGDWYHLPADRVLAEYKDFRNFAYEPVPDSLLINGAGSYNCSNARPGKPVDCVETDAPEVKVPGNKAVRLRIVNTGASAGYSLQLEGASFQLITVDGGTAVSRSTPQSSTLGVLYPGERMDVLLLSDEASPNRNKPHNSTMKIILDLELMQLMNPALTRMQSFSLSWIPSAKTERQRQGNPPKVDIYNIQNAEGLLIPEDAPLRKNPVEVALLYTSLSINSFKNDEPWGELNHTSWTWKDPQARPLLAIDRTEWENGTEQANPLRTFRVPRYEAGEDRWLDLVVNNVDDKGHPFHLHGYEYYVISSRQGELGRPYNPFQGDHSAHRVNTNTALKKDTVYIKPRGYVILRFPLDNSGLWLIHCHVLWHQAVGMGVVLQVGNISQTSAHKAENSCQR</sequence>
<accession>A0A0A1V5V8</accession>
<comment type="caution">
    <text evidence="16">The sequence shown here is derived from an EMBL/GenBank/DDBJ whole genome shotgun (WGS) entry which is preliminary data.</text>
</comment>
<reference evidence="16 17" key="1">
    <citation type="submission" date="2014-02" db="EMBL/GenBank/DDBJ databases">
        <title>The genome sequence of the entomopathogenic fungus Metarhizium robertsii ARSEF 2575.</title>
        <authorList>
            <person name="Giuliano Garisto Donzelli B."/>
            <person name="Roe B.A."/>
            <person name="Macmil S.L."/>
            <person name="Krasnoff S.B."/>
            <person name="Gibson D.M."/>
        </authorList>
    </citation>
    <scope>NUCLEOTIDE SEQUENCE [LARGE SCALE GENOMIC DNA]</scope>
    <source>
        <strain evidence="16 17">ARSEF 2575</strain>
    </source>
</reference>
<evidence type="ECO:0000259" key="14">
    <source>
        <dbReference type="Pfam" id="PF07731"/>
    </source>
</evidence>
<dbReference type="InterPro" id="IPR002355">
    <property type="entry name" value="Cu_oxidase_Cu_BS"/>
</dbReference>
<keyword evidence="8" id="KW-0186">Copper</keyword>
<evidence type="ECO:0000256" key="4">
    <source>
        <dbReference type="ARBA" id="ARBA00015790"/>
    </source>
</evidence>
<evidence type="ECO:0000313" key="16">
    <source>
        <dbReference type="EMBL" id="EXV04943.1"/>
    </source>
</evidence>
<dbReference type="GO" id="GO:0005507">
    <property type="term" value="F:copper ion binding"/>
    <property type="evidence" value="ECO:0007669"/>
    <property type="project" value="InterPro"/>
</dbReference>
<dbReference type="Pfam" id="PF00394">
    <property type="entry name" value="Cu-oxidase"/>
    <property type="match status" value="1"/>
</dbReference>
<dbReference type="Pfam" id="PF07732">
    <property type="entry name" value="Cu-oxidase_3"/>
    <property type="match status" value="1"/>
</dbReference>
<keyword evidence="12" id="KW-1133">Transmembrane helix</keyword>
<dbReference type="OrthoDB" id="2121828at2759"/>
<comment type="pathway">
    <text evidence="2">Pigment biosynthesis.</text>
</comment>
<comment type="similarity">
    <text evidence="3">Belongs to the multicopper oxidase family.</text>
</comment>
<dbReference type="CDD" id="cd04205">
    <property type="entry name" value="CuRO_2_LCC_like"/>
    <property type="match status" value="1"/>
</dbReference>
<evidence type="ECO:0000256" key="2">
    <source>
        <dbReference type="ARBA" id="ARBA00004732"/>
    </source>
</evidence>
<keyword evidence="6" id="KW-0732">Signal</keyword>
<feature type="domain" description="Plastocyanin-like" evidence="14">
    <location>
        <begin position="482"/>
        <end position="611"/>
    </location>
</feature>
<organism evidence="16 17">
    <name type="scientific">Metarhizium robertsii</name>
    <dbReference type="NCBI Taxonomy" id="568076"/>
    <lineage>
        <taxon>Eukaryota</taxon>
        <taxon>Fungi</taxon>
        <taxon>Dikarya</taxon>
        <taxon>Ascomycota</taxon>
        <taxon>Pezizomycotina</taxon>
        <taxon>Sordariomycetes</taxon>
        <taxon>Hypocreomycetidae</taxon>
        <taxon>Hypocreales</taxon>
        <taxon>Clavicipitaceae</taxon>
        <taxon>Metarhizium</taxon>
    </lineage>
</organism>
<dbReference type="Pfam" id="PF07731">
    <property type="entry name" value="Cu-oxidase_2"/>
    <property type="match status" value="1"/>
</dbReference>
<feature type="transmembrane region" description="Helical" evidence="12">
    <location>
        <begin position="12"/>
        <end position="34"/>
    </location>
</feature>
<evidence type="ECO:0000256" key="5">
    <source>
        <dbReference type="ARBA" id="ARBA00022723"/>
    </source>
</evidence>
<evidence type="ECO:0000256" key="8">
    <source>
        <dbReference type="ARBA" id="ARBA00023008"/>
    </source>
</evidence>
<dbReference type="InterPro" id="IPR011706">
    <property type="entry name" value="Cu-oxidase_C"/>
</dbReference>
<evidence type="ECO:0000256" key="10">
    <source>
        <dbReference type="ARBA" id="ARBA00030989"/>
    </source>
</evidence>
<dbReference type="InterPro" id="IPR045087">
    <property type="entry name" value="Cu-oxidase_fam"/>
</dbReference>
<keyword evidence="7" id="KW-0560">Oxidoreductase</keyword>
<evidence type="ECO:0000256" key="11">
    <source>
        <dbReference type="ARBA" id="ARBA00045661"/>
    </source>
</evidence>
<dbReference type="SUPFAM" id="SSF49503">
    <property type="entry name" value="Cupredoxins"/>
    <property type="match status" value="3"/>
</dbReference>
<evidence type="ECO:0000256" key="12">
    <source>
        <dbReference type="SAM" id="Phobius"/>
    </source>
</evidence>
<evidence type="ECO:0000259" key="13">
    <source>
        <dbReference type="Pfam" id="PF00394"/>
    </source>
</evidence>
<comment type="function">
    <text evidence="11">Laccase; part of the Pks1 gene cluster that mediates the biosynthesis of an anthraquinone derivative pigment that contributes to conidial pigmentation that provides protection from UV radiation, heat and cold stress. The polyketide synthase Pks1 produces 1-acetyl-2,4,6,8-tetrahydroxy-9,10-anthraquinone though condensation of acetyl-CoA with malonyl-CoA. The dehydratase EthD and the laccase Mlac1 further convert the anthraquinone derivative into the final conidial pigment.</text>
</comment>
<dbReference type="PANTHER" id="PTHR11709">
    <property type="entry name" value="MULTI-COPPER OXIDASE"/>
    <property type="match status" value="1"/>
</dbReference>
<keyword evidence="9" id="KW-0325">Glycoprotein</keyword>
<protein>
    <recommendedName>
        <fullName evidence="4">Laccase 1</fullName>
    </recommendedName>
    <alternativeName>
        <fullName evidence="10">Conidial pigment biosynthesis oxidase Mlac1</fullName>
    </alternativeName>
</protein>
<evidence type="ECO:0000256" key="7">
    <source>
        <dbReference type="ARBA" id="ARBA00023002"/>
    </source>
</evidence>
<dbReference type="InterPro" id="IPR008972">
    <property type="entry name" value="Cupredoxin"/>
</dbReference>
<dbReference type="InterPro" id="IPR011707">
    <property type="entry name" value="Cu-oxidase-like_N"/>
</dbReference>
<keyword evidence="12" id="KW-0472">Membrane</keyword>
<dbReference type="Proteomes" id="UP000030151">
    <property type="component" value="Unassembled WGS sequence"/>
</dbReference>
<dbReference type="GO" id="GO:0016491">
    <property type="term" value="F:oxidoreductase activity"/>
    <property type="evidence" value="ECO:0007669"/>
    <property type="project" value="UniProtKB-KW"/>
</dbReference>
<gene>
    <name evidence="16" type="ORF">X797_002629</name>
</gene>
<feature type="domain" description="Plastocyanin-like" evidence="15">
    <location>
        <begin position="92"/>
        <end position="211"/>
    </location>
</feature>
<comment type="subcellular location">
    <subcellularLocation>
        <location evidence="1">Cell surface</location>
    </subcellularLocation>
</comment>
<dbReference type="eggNOG" id="KOG1263">
    <property type="taxonomic scope" value="Eukaryota"/>
</dbReference>